<protein>
    <submittedName>
        <fullName evidence="7">APC family permease</fullName>
    </submittedName>
</protein>
<evidence type="ECO:0000256" key="2">
    <source>
        <dbReference type="ARBA" id="ARBA00022692"/>
    </source>
</evidence>
<gene>
    <name evidence="7" type="ORF">EYW47_36170</name>
</gene>
<evidence type="ECO:0000256" key="5">
    <source>
        <dbReference type="SAM" id="Phobius"/>
    </source>
</evidence>
<dbReference type="EMBL" id="SMRP01000037">
    <property type="protein sequence ID" value="TDG17957.1"/>
    <property type="molecule type" value="Genomic_DNA"/>
</dbReference>
<accession>A0A4R5LZL1</accession>
<feature type="transmembrane region" description="Helical" evidence="5">
    <location>
        <begin position="447"/>
        <end position="470"/>
    </location>
</feature>
<dbReference type="OrthoDB" id="9804700at2"/>
<evidence type="ECO:0000313" key="7">
    <source>
        <dbReference type="EMBL" id="TDG17957.1"/>
    </source>
</evidence>
<comment type="subcellular location">
    <subcellularLocation>
        <location evidence="1">Membrane</location>
        <topology evidence="1">Multi-pass membrane protein</topology>
    </subcellularLocation>
</comment>
<dbReference type="PANTHER" id="PTHR42770:SF16">
    <property type="entry name" value="AMINO ACID PERMEASE"/>
    <property type="match status" value="1"/>
</dbReference>
<feature type="transmembrane region" description="Helical" evidence="5">
    <location>
        <begin position="29"/>
        <end position="51"/>
    </location>
</feature>
<name>A0A4R5LZL1_9BURK</name>
<keyword evidence="4 5" id="KW-0472">Membrane</keyword>
<feature type="transmembrane region" description="Helical" evidence="5">
    <location>
        <begin position="90"/>
        <end position="113"/>
    </location>
</feature>
<evidence type="ECO:0000256" key="1">
    <source>
        <dbReference type="ARBA" id="ARBA00004141"/>
    </source>
</evidence>
<dbReference type="RefSeq" id="WP_133199604.1">
    <property type="nucleotide sequence ID" value="NZ_JBHUCW010000044.1"/>
</dbReference>
<reference evidence="7 8" key="1">
    <citation type="submission" date="2019-03" db="EMBL/GenBank/DDBJ databases">
        <title>Paraburkholderia sp. 4M-K11, isolated from subtropical forest soil.</title>
        <authorList>
            <person name="Gao Z.-H."/>
            <person name="Qiu L.-H."/>
        </authorList>
    </citation>
    <scope>NUCLEOTIDE SEQUENCE [LARGE SCALE GENOMIC DNA]</scope>
    <source>
        <strain evidence="7 8">4M-K11</strain>
    </source>
</reference>
<evidence type="ECO:0000256" key="4">
    <source>
        <dbReference type="ARBA" id="ARBA00023136"/>
    </source>
</evidence>
<dbReference type="InterPro" id="IPR050367">
    <property type="entry name" value="APC_superfamily"/>
</dbReference>
<feature type="transmembrane region" description="Helical" evidence="5">
    <location>
        <begin position="350"/>
        <end position="370"/>
    </location>
</feature>
<feature type="transmembrane region" description="Helical" evidence="5">
    <location>
        <begin position="168"/>
        <end position="187"/>
    </location>
</feature>
<feature type="transmembrane region" description="Helical" evidence="5">
    <location>
        <begin position="199"/>
        <end position="226"/>
    </location>
</feature>
<dbReference type="PANTHER" id="PTHR42770">
    <property type="entry name" value="AMINO ACID TRANSPORTER-RELATED"/>
    <property type="match status" value="1"/>
</dbReference>
<feature type="transmembrane region" description="Helical" evidence="5">
    <location>
        <begin position="417"/>
        <end position="435"/>
    </location>
</feature>
<evidence type="ECO:0000259" key="6">
    <source>
        <dbReference type="Pfam" id="PF00324"/>
    </source>
</evidence>
<dbReference type="Pfam" id="PF00324">
    <property type="entry name" value="AA_permease"/>
    <property type="match status" value="1"/>
</dbReference>
<keyword evidence="8" id="KW-1185">Reference proteome</keyword>
<dbReference type="Proteomes" id="UP000295722">
    <property type="component" value="Unassembled WGS sequence"/>
</dbReference>
<feature type="transmembrane region" description="Helical" evidence="5">
    <location>
        <begin position="293"/>
        <end position="315"/>
    </location>
</feature>
<keyword evidence="2 5" id="KW-0812">Transmembrane</keyword>
<feature type="transmembrane region" description="Helical" evidence="5">
    <location>
        <begin position="57"/>
        <end position="78"/>
    </location>
</feature>
<dbReference type="AlphaFoldDB" id="A0A4R5LZL1"/>
<feature type="domain" description="Amino acid permease/ SLC12A" evidence="6">
    <location>
        <begin position="51"/>
        <end position="416"/>
    </location>
</feature>
<dbReference type="InterPro" id="IPR004841">
    <property type="entry name" value="AA-permease/SLC12A_dom"/>
</dbReference>
<comment type="caution">
    <text evidence="7">The sequence shown here is derived from an EMBL/GenBank/DDBJ whole genome shotgun (WGS) entry which is preliminary data.</text>
</comment>
<proteinExistence type="predicted"/>
<dbReference type="Gene3D" id="1.20.1740.10">
    <property type="entry name" value="Amino acid/polyamine transporter I"/>
    <property type="match status" value="1"/>
</dbReference>
<dbReference type="GO" id="GO:0055085">
    <property type="term" value="P:transmembrane transport"/>
    <property type="evidence" value="ECO:0007669"/>
    <property type="project" value="InterPro"/>
</dbReference>
<dbReference type="PIRSF" id="PIRSF006060">
    <property type="entry name" value="AA_transporter"/>
    <property type="match status" value="1"/>
</dbReference>
<dbReference type="GO" id="GO:0016020">
    <property type="term" value="C:membrane"/>
    <property type="evidence" value="ECO:0007669"/>
    <property type="project" value="UniProtKB-SubCell"/>
</dbReference>
<evidence type="ECO:0000313" key="8">
    <source>
        <dbReference type="Proteomes" id="UP000295722"/>
    </source>
</evidence>
<feature type="transmembrane region" description="Helical" evidence="5">
    <location>
        <begin position="382"/>
        <end position="405"/>
    </location>
</feature>
<evidence type="ECO:0000256" key="3">
    <source>
        <dbReference type="ARBA" id="ARBA00022989"/>
    </source>
</evidence>
<feature type="transmembrane region" description="Helical" evidence="5">
    <location>
        <begin position="144"/>
        <end position="162"/>
    </location>
</feature>
<feature type="transmembrane region" description="Helical" evidence="5">
    <location>
        <begin position="246"/>
        <end position="272"/>
    </location>
</feature>
<keyword evidence="3 5" id="KW-1133">Transmembrane helix</keyword>
<sequence>MKESYSLSDIAEDNSDVELRRNTLGVWKVVFLVVSAASPLSAMLGAVPPAVSLGNGAGVPGAYVIAGLILLVFSVGYAAMSRHVVRAGAFYAYITAGFGRPFGVAGALLALASYSVLQIALYGLFGFFCTVVLSPVLHSGLPWYGYSLLCLAAVQVIGVRGIDLNSRLLGLLMILEMGILLLLSVAIMRHGGGPQGLSLAPFSPGVVLSGHPGIAIMFALASFIGFEATAIYGKECDRPDVAVPRATYISVLLIQIFFAFVTWAIVCAYGTANVVSVANEHPGEFWFIQSSKHLGAAMTTTMSFLLISSIFASLLSFHNTLVRYIHSLSIEGILPAWLKRTHPKFGSPHMASYLQTFSVLVPLLLFILAGSDVFGVVFSWDVAFGTIGIVALQALTSFSIMLYFLRTRKDTRVWHTFVAPLLGGIGLASVGWILARNLDVFSGSNSAIVQSFPLMIAAIFVIGVVIGIVLRKTKPEVYRRFGQ</sequence>
<organism evidence="7 8">
    <name type="scientific">Paraburkholderia silviterrae</name>
    <dbReference type="NCBI Taxonomy" id="2528715"/>
    <lineage>
        <taxon>Bacteria</taxon>
        <taxon>Pseudomonadati</taxon>
        <taxon>Pseudomonadota</taxon>
        <taxon>Betaproteobacteria</taxon>
        <taxon>Burkholderiales</taxon>
        <taxon>Burkholderiaceae</taxon>
        <taxon>Paraburkholderia</taxon>
    </lineage>
</organism>